<accession>A0A1M6AK65</accession>
<dbReference type="SUPFAM" id="SSF140500">
    <property type="entry name" value="BAS1536-like"/>
    <property type="match status" value="1"/>
</dbReference>
<dbReference type="Pfam" id="PF09388">
    <property type="entry name" value="SpoOE-like"/>
    <property type="match status" value="1"/>
</dbReference>
<evidence type="ECO:0000313" key="1">
    <source>
        <dbReference type="EMBL" id="SHI36807.1"/>
    </source>
</evidence>
<dbReference type="RefSeq" id="WP_083553583.1">
    <property type="nucleotide sequence ID" value="NZ_FQXU01000013.1"/>
</dbReference>
<dbReference type="InterPro" id="IPR036638">
    <property type="entry name" value="HLH_DNA-bd_sf"/>
</dbReference>
<dbReference type="InterPro" id="IPR037208">
    <property type="entry name" value="Spo0E-like_sf"/>
</dbReference>
<dbReference type="EMBL" id="FQXU01000013">
    <property type="protein sequence ID" value="SHI36807.1"/>
    <property type="molecule type" value="Genomic_DNA"/>
</dbReference>
<dbReference type="InterPro" id="IPR018540">
    <property type="entry name" value="Spo0E-like"/>
</dbReference>
<evidence type="ECO:0000313" key="2">
    <source>
        <dbReference type="Proteomes" id="UP000184241"/>
    </source>
</evidence>
<dbReference type="Gene3D" id="4.10.280.10">
    <property type="entry name" value="Helix-loop-helix DNA-binding domain"/>
    <property type="match status" value="1"/>
</dbReference>
<dbReference type="AlphaFoldDB" id="A0A1M6AK65"/>
<proteinExistence type="predicted"/>
<dbReference type="GO" id="GO:0046983">
    <property type="term" value="F:protein dimerization activity"/>
    <property type="evidence" value="ECO:0007669"/>
    <property type="project" value="InterPro"/>
</dbReference>
<sequence>MRDILILIEKKRAEMYEAMDTYGFNDDKTIKVSQELDKLVAMEQRRRLGARG</sequence>
<dbReference type="Proteomes" id="UP000184241">
    <property type="component" value="Unassembled WGS sequence"/>
</dbReference>
<reference evidence="1 2" key="1">
    <citation type="submission" date="2016-11" db="EMBL/GenBank/DDBJ databases">
        <authorList>
            <person name="Jaros S."/>
            <person name="Januszkiewicz K."/>
            <person name="Wedrychowicz H."/>
        </authorList>
    </citation>
    <scope>NUCLEOTIDE SEQUENCE [LARGE SCALE GENOMIC DNA]</scope>
    <source>
        <strain evidence="1 2">DSM 6191</strain>
    </source>
</reference>
<organism evidence="1 2">
    <name type="scientific">Clostridium intestinale DSM 6191</name>
    <dbReference type="NCBI Taxonomy" id="1121320"/>
    <lineage>
        <taxon>Bacteria</taxon>
        <taxon>Bacillati</taxon>
        <taxon>Bacillota</taxon>
        <taxon>Clostridia</taxon>
        <taxon>Eubacteriales</taxon>
        <taxon>Clostridiaceae</taxon>
        <taxon>Clostridium</taxon>
    </lineage>
</organism>
<name>A0A1M6AK65_9CLOT</name>
<gene>
    <name evidence="1" type="ORF">SAMN02745941_03685</name>
</gene>
<dbReference type="GO" id="GO:0043937">
    <property type="term" value="P:regulation of sporulation"/>
    <property type="evidence" value="ECO:0007669"/>
    <property type="project" value="InterPro"/>
</dbReference>
<protein>
    <submittedName>
        <fullName evidence="1">Spo0E like sporulation regulatory protein</fullName>
    </submittedName>
</protein>